<evidence type="ECO:0000256" key="6">
    <source>
        <dbReference type="ARBA" id="ARBA00023002"/>
    </source>
</evidence>
<dbReference type="Proteomes" id="UP000465266">
    <property type="component" value="Unassembled WGS sequence"/>
</dbReference>
<dbReference type="InterPro" id="IPR001128">
    <property type="entry name" value="Cyt_P450"/>
</dbReference>
<comment type="subcellular location">
    <subcellularLocation>
        <location evidence="1">Membrane</location>
    </subcellularLocation>
</comment>
<dbReference type="InterPro" id="IPR036396">
    <property type="entry name" value="Cyt_P450_sf"/>
</dbReference>
<reference evidence="9 10" key="1">
    <citation type="submission" date="2020-01" db="EMBL/GenBank/DDBJ databases">
        <title>Draft genome sequence of Aspergillus udagawae IFM 53868.</title>
        <authorList>
            <person name="Takahashi H."/>
            <person name="Yaguchi T."/>
        </authorList>
    </citation>
    <scope>NUCLEOTIDE SEQUENCE [LARGE SCALE GENOMIC DNA]</scope>
    <source>
        <strain evidence="9 10">IFM 53868</strain>
    </source>
</reference>
<keyword evidence="8" id="KW-0472">Membrane</keyword>
<evidence type="ECO:0000256" key="8">
    <source>
        <dbReference type="ARBA" id="ARBA00023136"/>
    </source>
</evidence>
<dbReference type="PRINTS" id="PR00385">
    <property type="entry name" value="P450"/>
</dbReference>
<evidence type="ECO:0000256" key="2">
    <source>
        <dbReference type="ARBA" id="ARBA00022617"/>
    </source>
</evidence>
<keyword evidence="3" id="KW-0812">Transmembrane</keyword>
<accession>A0ABQ1BDD1</accession>
<dbReference type="PANTHER" id="PTHR24282">
    <property type="entry name" value="CYTOCHROME P450 FAMILY MEMBER"/>
    <property type="match status" value="1"/>
</dbReference>
<dbReference type="Pfam" id="PF00067">
    <property type="entry name" value="p450"/>
    <property type="match status" value="1"/>
</dbReference>
<dbReference type="InterPro" id="IPR050665">
    <property type="entry name" value="Cytochrome_P450_Monooxygen"/>
</dbReference>
<proteinExistence type="predicted"/>
<comment type="caution">
    <text evidence="9">The sequence shown here is derived from an EMBL/GenBank/DDBJ whole genome shotgun (WGS) entry which is preliminary data.</text>
</comment>
<dbReference type="SUPFAM" id="SSF48264">
    <property type="entry name" value="Cytochrome P450"/>
    <property type="match status" value="1"/>
</dbReference>
<evidence type="ECO:0000313" key="10">
    <source>
        <dbReference type="Proteomes" id="UP000465266"/>
    </source>
</evidence>
<dbReference type="PANTHER" id="PTHR24282:SF211">
    <property type="entry name" value="CYTOCHROME P450-RELATED"/>
    <property type="match status" value="1"/>
</dbReference>
<sequence>MIWSSVLLGLAGLYAFDYFRRLFKNIRLAQCTGLPYTVLPLAGNSLQVKILLSIKWLPYIINCWLPGWLADIINDETYDYRWTVKDRRAKKLGKMYMTVTAENIVCHIADASLVSQICNARQSFPKPIWQYGFLNLYGPNLLTCEDQAWAHHRRHTAPTFNEKNSALVWEESIRQMTEMLRHWQTSGTSEKLQGFVVASTRGDLLKSSLNVLSGAGMGVKLPFKPLPHESTNSPNDMFKDTTKPPEGFSFTFRSAVAYMNLRIMTVVLATMVVPRWIPRAFIPCLKSDFEAHRDLETYLRKLISIGKAEKTADGSQNLIQGLLLSRNKEAATGSSKDTGLTDLEIIGNMHIFTIAGHETTATSLRFTLLLLALQQGVQDWLYEGILEVAHGEPEDVAQWDYHRMFPKLITPLCVMLEVLRLYPPVVTVPKSTPETPSPLNYQGKQYLLPPRVNVNLNTNCLHYSEEYWGPEAATFYPQRWDARNQNSFLAKNASTPGLAAPGLEYPTIHKPVRGAFIPFSDGFRACLGKKFAQVEFIAALSVLFRDYKVELADDSPEARKDAERVLRESTSVLTLSMREDVPLRFQRRKDQRCQGGEPLN</sequence>
<keyword evidence="10" id="KW-1185">Reference proteome</keyword>
<keyword evidence="5" id="KW-1133">Transmembrane helix</keyword>
<evidence type="ECO:0000256" key="4">
    <source>
        <dbReference type="ARBA" id="ARBA00022723"/>
    </source>
</evidence>
<protein>
    <submittedName>
        <fullName evidence="9">Cytochrome P450 monooxygenase</fullName>
    </submittedName>
</protein>
<name>A0ABQ1BDD1_9EURO</name>
<dbReference type="GO" id="GO:0004497">
    <property type="term" value="F:monooxygenase activity"/>
    <property type="evidence" value="ECO:0007669"/>
    <property type="project" value="UniProtKB-KW"/>
</dbReference>
<evidence type="ECO:0000256" key="1">
    <source>
        <dbReference type="ARBA" id="ARBA00004370"/>
    </source>
</evidence>
<dbReference type="PRINTS" id="PR00463">
    <property type="entry name" value="EP450I"/>
</dbReference>
<keyword evidence="2" id="KW-0349">Heme</keyword>
<dbReference type="InterPro" id="IPR002401">
    <property type="entry name" value="Cyt_P450_E_grp-I"/>
</dbReference>
<keyword evidence="6" id="KW-0560">Oxidoreductase</keyword>
<keyword evidence="7" id="KW-0408">Iron</keyword>
<keyword evidence="9" id="KW-0503">Monooxygenase</keyword>
<evidence type="ECO:0000256" key="7">
    <source>
        <dbReference type="ARBA" id="ARBA00023004"/>
    </source>
</evidence>
<gene>
    <name evidence="9" type="ORF">IFM53868_10131</name>
</gene>
<dbReference type="EMBL" id="BLKG01000206">
    <property type="protein sequence ID" value="GFF99115.1"/>
    <property type="molecule type" value="Genomic_DNA"/>
</dbReference>
<evidence type="ECO:0000256" key="5">
    <source>
        <dbReference type="ARBA" id="ARBA00022989"/>
    </source>
</evidence>
<evidence type="ECO:0000313" key="9">
    <source>
        <dbReference type="EMBL" id="GFF99115.1"/>
    </source>
</evidence>
<dbReference type="Gene3D" id="1.10.630.10">
    <property type="entry name" value="Cytochrome P450"/>
    <property type="match status" value="1"/>
</dbReference>
<evidence type="ECO:0000256" key="3">
    <source>
        <dbReference type="ARBA" id="ARBA00022692"/>
    </source>
</evidence>
<organism evidence="9 10">
    <name type="scientific">Aspergillus udagawae</name>
    <dbReference type="NCBI Taxonomy" id="91492"/>
    <lineage>
        <taxon>Eukaryota</taxon>
        <taxon>Fungi</taxon>
        <taxon>Dikarya</taxon>
        <taxon>Ascomycota</taxon>
        <taxon>Pezizomycotina</taxon>
        <taxon>Eurotiomycetes</taxon>
        <taxon>Eurotiomycetidae</taxon>
        <taxon>Eurotiales</taxon>
        <taxon>Aspergillaceae</taxon>
        <taxon>Aspergillus</taxon>
        <taxon>Aspergillus subgen. Fumigati</taxon>
    </lineage>
</organism>
<keyword evidence="4" id="KW-0479">Metal-binding</keyword>
<dbReference type="CDD" id="cd11070">
    <property type="entry name" value="CYP56-like"/>
    <property type="match status" value="1"/>
</dbReference>